<evidence type="ECO:0000256" key="4">
    <source>
        <dbReference type="ARBA" id="ARBA00022989"/>
    </source>
</evidence>
<dbReference type="InterPro" id="IPR018499">
    <property type="entry name" value="Tetraspanin/Peripherin"/>
</dbReference>
<dbReference type="CDD" id="cd03127">
    <property type="entry name" value="tetraspanin_LEL"/>
    <property type="match status" value="1"/>
</dbReference>
<proteinExistence type="inferred from homology"/>
<comment type="subcellular location">
    <subcellularLocation>
        <location evidence="1 7">Membrane</location>
        <topology evidence="1 7">Multi-pass membrane protein</topology>
    </subcellularLocation>
</comment>
<keyword evidence="3 7" id="KW-0812">Transmembrane</keyword>
<comment type="similarity">
    <text evidence="2 7">Belongs to the tetraspanin (TM4SF) family.</text>
</comment>
<dbReference type="OrthoDB" id="432835at2759"/>
<dbReference type="Pfam" id="PF00335">
    <property type="entry name" value="Tetraspanin"/>
    <property type="match status" value="1"/>
</dbReference>
<evidence type="ECO:0000256" key="3">
    <source>
        <dbReference type="ARBA" id="ARBA00022692"/>
    </source>
</evidence>
<organism evidence="8 9">
    <name type="scientific">Chrysodeixis includens</name>
    <name type="common">Soybean looper</name>
    <name type="synonym">Pseudoplusia includens</name>
    <dbReference type="NCBI Taxonomy" id="689277"/>
    <lineage>
        <taxon>Eukaryota</taxon>
        <taxon>Metazoa</taxon>
        <taxon>Ecdysozoa</taxon>
        <taxon>Arthropoda</taxon>
        <taxon>Hexapoda</taxon>
        <taxon>Insecta</taxon>
        <taxon>Pterygota</taxon>
        <taxon>Neoptera</taxon>
        <taxon>Endopterygota</taxon>
        <taxon>Lepidoptera</taxon>
        <taxon>Glossata</taxon>
        <taxon>Ditrysia</taxon>
        <taxon>Noctuoidea</taxon>
        <taxon>Noctuidae</taxon>
        <taxon>Plusiinae</taxon>
        <taxon>Chrysodeixis</taxon>
    </lineage>
</organism>
<feature type="disulfide bond" evidence="6">
    <location>
        <begin position="137"/>
        <end position="156"/>
    </location>
</feature>
<dbReference type="Gene3D" id="1.10.1450.10">
    <property type="entry name" value="Tetraspanin"/>
    <property type="match status" value="1"/>
</dbReference>
<dbReference type="PRINTS" id="PR00259">
    <property type="entry name" value="TMFOUR"/>
</dbReference>
<evidence type="ECO:0000313" key="9">
    <source>
        <dbReference type="Proteomes" id="UP001154114"/>
    </source>
</evidence>
<gene>
    <name evidence="8" type="ORF">CINC_LOCUS8424</name>
</gene>
<reference evidence="8" key="1">
    <citation type="submission" date="2021-12" db="EMBL/GenBank/DDBJ databases">
        <authorList>
            <person name="King R."/>
        </authorList>
    </citation>
    <scope>NUCLEOTIDE SEQUENCE</scope>
</reference>
<evidence type="ECO:0000256" key="7">
    <source>
        <dbReference type="RuleBase" id="RU361218"/>
    </source>
</evidence>
<evidence type="ECO:0000256" key="5">
    <source>
        <dbReference type="ARBA" id="ARBA00023136"/>
    </source>
</evidence>
<dbReference type="EMBL" id="LR824029">
    <property type="protein sequence ID" value="CAH0598784.1"/>
    <property type="molecule type" value="Genomic_DNA"/>
</dbReference>
<dbReference type="PIRSF" id="PIRSF002419">
    <property type="entry name" value="Tetraspanin"/>
    <property type="match status" value="1"/>
</dbReference>
<feature type="transmembrane region" description="Helical" evidence="7">
    <location>
        <begin position="51"/>
        <end position="75"/>
    </location>
</feature>
<dbReference type="PANTHER" id="PTHR19282">
    <property type="entry name" value="TETRASPANIN"/>
    <property type="match status" value="1"/>
</dbReference>
<protein>
    <recommendedName>
        <fullName evidence="7">Tetraspanin</fullName>
    </recommendedName>
</protein>
<feature type="transmembrane region" description="Helical" evidence="7">
    <location>
        <begin position="82"/>
        <end position="105"/>
    </location>
</feature>
<feature type="transmembrane region" description="Helical" evidence="7">
    <location>
        <begin position="9"/>
        <end position="31"/>
    </location>
</feature>
<evidence type="ECO:0000256" key="1">
    <source>
        <dbReference type="ARBA" id="ARBA00004141"/>
    </source>
</evidence>
<keyword evidence="6" id="KW-1015">Disulfide bond</keyword>
<feature type="disulfide bond" evidence="6">
    <location>
        <begin position="136"/>
        <end position="168"/>
    </location>
</feature>
<dbReference type="AlphaFoldDB" id="A0A9P0BV90"/>
<accession>A0A9P0BV90</accession>
<keyword evidence="9" id="KW-1185">Reference proteome</keyword>
<name>A0A9P0BV90_CHRIL</name>
<dbReference type="Proteomes" id="UP001154114">
    <property type="component" value="Chromosome 26"/>
</dbReference>
<keyword evidence="5 7" id="KW-0472">Membrane</keyword>
<evidence type="ECO:0000256" key="2">
    <source>
        <dbReference type="ARBA" id="ARBA00006840"/>
    </source>
</evidence>
<dbReference type="InterPro" id="IPR000301">
    <property type="entry name" value="Tetraspanin_animals"/>
</dbReference>
<dbReference type="InterPro" id="IPR008952">
    <property type="entry name" value="Tetraspanin_EC2_sf"/>
</dbReference>
<keyword evidence="4 7" id="KW-1133">Transmembrane helix</keyword>
<dbReference type="GO" id="GO:0016020">
    <property type="term" value="C:membrane"/>
    <property type="evidence" value="ECO:0007669"/>
    <property type="project" value="UniProtKB-SubCell"/>
</dbReference>
<evidence type="ECO:0000313" key="8">
    <source>
        <dbReference type="EMBL" id="CAH0598784.1"/>
    </source>
</evidence>
<feature type="transmembrane region" description="Helical" evidence="7">
    <location>
        <begin position="193"/>
        <end position="215"/>
    </location>
</feature>
<sequence>MWRGFAKYVIYSVNLIFTLIGLLIIALGAFVVIKYNEINIPSAVSDANLQFFPYVIIVFGLIIFIVSFSGCCGAGTQMKWLLILYTVFLSILAVLKLALAVLLFISNVKDAVDSQLTTSFGKADGSFQVFESFFECCGTYGPDSYNNTENLVPFTCCKGYSGKEALTCSKADAYPEGCLTKVAAKVSTFLRNIGISLLVIMAFELTALGVTIYLIRTIKPKMKCEIEKEDEKDVNDE</sequence>
<evidence type="ECO:0000256" key="6">
    <source>
        <dbReference type="PIRSR" id="PIRSR002419-1"/>
    </source>
</evidence>
<dbReference type="SUPFAM" id="SSF48652">
    <property type="entry name" value="Tetraspanin"/>
    <property type="match status" value="1"/>
</dbReference>